<protein>
    <submittedName>
        <fullName evidence="2">Uncharacterized protein</fullName>
    </submittedName>
</protein>
<sequence length="103" mass="12006">MEMVPHLHNFHEDNDSMHREEAKELESWNRHNNIKLNLDETNDVEHTPLSISNCAVERVDSITFLGVQISDDYWDPKTSPTENTLCKKSETNITPYQHLSMVL</sequence>
<dbReference type="Proteomes" id="UP001469553">
    <property type="component" value="Unassembled WGS sequence"/>
</dbReference>
<feature type="compositionally biased region" description="Basic and acidic residues" evidence="1">
    <location>
        <begin position="9"/>
        <end position="24"/>
    </location>
</feature>
<proteinExistence type="predicted"/>
<feature type="region of interest" description="Disordered" evidence="1">
    <location>
        <begin position="1"/>
        <end position="24"/>
    </location>
</feature>
<keyword evidence="3" id="KW-1185">Reference proteome</keyword>
<evidence type="ECO:0000313" key="3">
    <source>
        <dbReference type="Proteomes" id="UP001469553"/>
    </source>
</evidence>
<comment type="caution">
    <text evidence="2">The sequence shown here is derived from an EMBL/GenBank/DDBJ whole genome shotgun (WGS) entry which is preliminary data.</text>
</comment>
<evidence type="ECO:0000313" key="2">
    <source>
        <dbReference type="EMBL" id="MEQ2301976.1"/>
    </source>
</evidence>
<organism evidence="2 3">
    <name type="scientific">Ameca splendens</name>
    <dbReference type="NCBI Taxonomy" id="208324"/>
    <lineage>
        <taxon>Eukaryota</taxon>
        <taxon>Metazoa</taxon>
        <taxon>Chordata</taxon>
        <taxon>Craniata</taxon>
        <taxon>Vertebrata</taxon>
        <taxon>Euteleostomi</taxon>
        <taxon>Actinopterygii</taxon>
        <taxon>Neopterygii</taxon>
        <taxon>Teleostei</taxon>
        <taxon>Neoteleostei</taxon>
        <taxon>Acanthomorphata</taxon>
        <taxon>Ovalentaria</taxon>
        <taxon>Atherinomorphae</taxon>
        <taxon>Cyprinodontiformes</taxon>
        <taxon>Goodeidae</taxon>
        <taxon>Ameca</taxon>
    </lineage>
</organism>
<reference evidence="2 3" key="1">
    <citation type="submission" date="2021-06" db="EMBL/GenBank/DDBJ databases">
        <authorList>
            <person name="Palmer J.M."/>
        </authorList>
    </citation>
    <scope>NUCLEOTIDE SEQUENCE [LARGE SCALE GENOMIC DNA]</scope>
    <source>
        <strain evidence="2 3">AS_MEX2019</strain>
        <tissue evidence="2">Muscle</tissue>
    </source>
</reference>
<gene>
    <name evidence="2" type="ORF">AMECASPLE_001657</name>
</gene>
<accession>A0ABV0Z7F7</accession>
<dbReference type="EMBL" id="JAHRIP010056484">
    <property type="protein sequence ID" value="MEQ2301976.1"/>
    <property type="molecule type" value="Genomic_DNA"/>
</dbReference>
<evidence type="ECO:0000256" key="1">
    <source>
        <dbReference type="SAM" id="MobiDB-lite"/>
    </source>
</evidence>
<name>A0ABV0Z7F7_9TELE</name>